<dbReference type="EMBL" id="JAWLKE010000005">
    <property type="protein sequence ID" value="MDV6231935.1"/>
    <property type="molecule type" value="Genomic_DNA"/>
</dbReference>
<gene>
    <name evidence="1" type="ORF">R3P95_15390</name>
</gene>
<name>A0ABU4B0B5_9NOCA</name>
<protein>
    <recommendedName>
        <fullName evidence="3">Phage terminase small subunit P27 family</fullName>
    </recommendedName>
</protein>
<accession>A0ABU4B0B5</accession>
<dbReference type="Proteomes" id="UP001185899">
    <property type="component" value="Unassembled WGS sequence"/>
</dbReference>
<evidence type="ECO:0000313" key="2">
    <source>
        <dbReference type="Proteomes" id="UP001185899"/>
    </source>
</evidence>
<reference evidence="1 2" key="1">
    <citation type="submission" date="2023-10" db="EMBL/GenBank/DDBJ databases">
        <title>Development of a sustainable strategy for remediation of hydrocarbon-contaminated territories based on the waste exchange concept.</title>
        <authorList>
            <person name="Krivoruchko A."/>
        </authorList>
    </citation>
    <scope>NUCLEOTIDE SEQUENCE [LARGE SCALE GENOMIC DNA]</scope>
    <source>
        <strain evidence="1 2">IEGM 1322</strain>
    </source>
</reference>
<comment type="caution">
    <text evidence="1">The sequence shown here is derived from an EMBL/GenBank/DDBJ whole genome shotgun (WGS) entry which is preliminary data.</text>
</comment>
<proteinExistence type="predicted"/>
<dbReference type="RefSeq" id="WP_317548727.1">
    <property type="nucleotide sequence ID" value="NZ_JAWLKE010000005.1"/>
</dbReference>
<keyword evidence="2" id="KW-1185">Reference proteome</keyword>
<evidence type="ECO:0000313" key="1">
    <source>
        <dbReference type="EMBL" id="MDV6231935.1"/>
    </source>
</evidence>
<evidence type="ECO:0008006" key="3">
    <source>
        <dbReference type="Google" id="ProtNLM"/>
    </source>
</evidence>
<sequence>MPDAPRQGESAEIIHLPGSKGPARGYTWEPFKAGHFKSKKHGAYSDRIIVPLAADIANDLMAELPYLQDTTYREALLDYARTAARVEVLEKWLDEHGEIREDGTVAPAAIYLVRVRGHLASMASRLGLDPLSRAKLGKDTTATKVDLAQLMSALNKQNGGTA</sequence>
<organism evidence="1 2">
    <name type="scientific">Rhodococcus cercidiphylli</name>
    <dbReference type="NCBI Taxonomy" id="489916"/>
    <lineage>
        <taxon>Bacteria</taxon>
        <taxon>Bacillati</taxon>
        <taxon>Actinomycetota</taxon>
        <taxon>Actinomycetes</taxon>
        <taxon>Mycobacteriales</taxon>
        <taxon>Nocardiaceae</taxon>
        <taxon>Rhodococcus</taxon>
    </lineage>
</organism>